<accession>A7MGR0</accession>
<keyword evidence="2" id="KW-1185">Reference proteome</keyword>
<proteinExistence type="predicted"/>
<sequence>MNAVIGVLQHLRDDALHRAVAFLGEIAADTGEQRLEQIVFAQQAISRIAVTGLQQLQRLFKQTRWRHVIEQRGEARDRLAGFRADAHIKPGGEAHRAQHTHRIFAVAGFRIADKTDNPFFKIVQAADVITYCEIGHAVIEAVDGEIATLGVFFDRAENVVAQQHAVLAALGGGAIARVLFVMAAKGGDFNDFRPEHDVGQAETAANQAAVAEQLAYLIRRSVGGDVEIFRLFAKQQIAHTTADKPGFITGFIQAVHHFKRVLADIFAGDSVLFTRDNGYGGLCDAFVNHALLAV</sequence>
<name>A7MGR0_CROS8</name>
<evidence type="ECO:0000313" key="1">
    <source>
        <dbReference type="EMBL" id="ABU78419.1"/>
    </source>
</evidence>
<dbReference type="EMBL" id="CP000783">
    <property type="protein sequence ID" value="ABU78419.1"/>
    <property type="molecule type" value="Genomic_DNA"/>
</dbReference>
<reference evidence="1 2" key="1">
    <citation type="journal article" date="2010" name="PLoS ONE">
        <title>Genome sequence of Cronobacter sakazakii BAA-894 and comparative genomic hybridization analysis with other Cronobacter species.</title>
        <authorList>
            <person name="Kucerova E."/>
            <person name="Clifton S.W."/>
            <person name="Xia X.Q."/>
            <person name="Long F."/>
            <person name="Porwollik S."/>
            <person name="Fulton L."/>
            <person name="Fronick C."/>
            <person name="Minx P."/>
            <person name="Kyung K."/>
            <person name="Warren W."/>
            <person name="Fulton R."/>
            <person name="Feng D."/>
            <person name="Wollam A."/>
            <person name="Shah N."/>
            <person name="Bhonagiri V."/>
            <person name="Nash W.E."/>
            <person name="Hallsworth-Pepin K."/>
            <person name="Wilson R.K."/>
            <person name="McClelland M."/>
            <person name="Forsythe S.J."/>
        </authorList>
    </citation>
    <scope>NUCLEOTIDE SEQUENCE [LARGE SCALE GENOMIC DNA]</scope>
    <source>
        <strain evidence="1 2">ATCC BAA-894</strain>
    </source>
</reference>
<organism evidence="1 2">
    <name type="scientific">Cronobacter sakazakii (strain ATCC BAA-894)</name>
    <name type="common">Enterobacter sakazakii</name>
    <dbReference type="NCBI Taxonomy" id="290339"/>
    <lineage>
        <taxon>Bacteria</taxon>
        <taxon>Pseudomonadati</taxon>
        <taxon>Pseudomonadota</taxon>
        <taxon>Gammaproteobacteria</taxon>
        <taxon>Enterobacterales</taxon>
        <taxon>Enterobacteriaceae</taxon>
        <taxon>Cronobacter</taxon>
    </lineage>
</organism>
<gene>
    <name evidence="1" type="ordered locus">ESA_03197</name>
</gene>
<protein>
    <submittedName>
        <fullName evidence="1">Uncharacterized protein</fullName>
    </submittedName>
</protein>
<evidence type="ECO:0000313" key="2">
    <source>
        <dbReference type="Proteomes" id="UP000000260"/>
    </source>
</evidence>
<dbReference type="AlphaFoldDB" id="A7MGR0"/>
<dbReference type="HOGENOM" id="CLU_945674_0_0_6"/>
<dbReference type="KEGG" id="esa:ESA_03197"/>
<dbReference type="Proteomes" id="UP000000260">
    <property type="component" value="Chromosome"/>
</dbReference>